<accession>A0AA86IPF9</accession>
<reference evidence="1 2" key="1">
    <citation type="submission" date="2017-07" db="EMBL/GenBank/DDBJ databases">
        <title>Isolation and development of strain Bacillus megaterium SR7 for enhanced growth and metabolite production under supercritical carbon dioxide.</title>
        <authorList>
            <person name="Freedman A.J.E."/>
            <person name="Peet K.C."/>
            <person name="Boock J.T."/>
            <person name="Penn K."/>
            <person name="Prather K.L.J."/>
            <person name="Thompson J.R."/>
        </authorList>
    </citation>
    <scope>NUCLEOTIDE SEQUENCE [LARGE SCALE GENOMIC DNA]</scope>
    <source>
        <strain evidence="1 2">SR7</strain>
    </source>
</reference>
<dbReference type="EMBL" id="CP022674">
    <property type="protein sequence ID" value="AXI32678.1"/>
    <property type="molecule type" value="Genomic_DNA"/>
</dbReference>
<organism evidence="1 2">
    <name type="scientific">Priestia megaterium</name>
    <name type="common">Bacillus megaterium</name>
    <dbReference type="NCBI Taxonomy" id="1404"/>
    <lineage>
        <taxon>Bacteria</taxon>
        <taxon>Bacillati</taxon>
        <taxon>Bacillota</taxon>
        <taxon>Bacilli</taxon>
        <taxon>Bacillales</taxon>
        <taxon>Bacillaceae</taxon>
        <taxon>Priestia</taxon>
    </lineage>
</organism>
<evidence type="ECO:0000313" key="1">
    <source>
        <dbReference type="EMBL" id="AXI32678.1"/>
    </source>
</evidence>
<evidence type="ECO:0008006" key="3">
    <source>
        <dbReference type="Google" id="ProtNLM"/>
    </source>
</evidence>
<dbReference type="AlphaFoldDB" id="A0AA86IPF9"/>
<evidence type="ECO:0000313" key="2">
    <source>
        <dbReference type="Proteomes" id="UP000253834"/>
    </source>
</evidence>
<gene>
    <name evidence="1" type="ORF">CIB87_00005</name>
</gene>
<dbReference type="Proteomes" id="UP000253834">
    <property type="component" value="Chromosome"/>
</dbReference>
<name>A0AA86IPF9_PRIMG</name>
<dbReference type="RefSeq" id="WP_375153987.1">
    <property type="nucleotide sequence ID" value="NZ_CP022674.1"/>
</dbReference>
<protein>
    <recommendedName>
        <fullName evidence="3">DNA primase/polymerase bifunctional N-terminal domain-containing protein</fullName>
    </recommendedName>
</protein>
<proteinExistence type="predicted"/>
<sequence>MKENPYNFNEIPAELKALPQWILWRAEKRNNKPTKVPYQVNGDMAQANNRRTWSTFATAVKFYLEGDYDGIGFVFSRQDNYIGIDIDKCVTDGKANAFATEIIDTLDSYRILSISERHTYHYQGVIVICRCSGCY</sequence>